<sequence length="383" mass="42334">MKKMKEKIGIFLAIALACIFGAGIGWLMADYADYNAEINRTGASVGETLFQAAKPLIIAYVWIGVQTIIHEAGHLVFGLLTGYHFSSFRIGSFMWVKREGRIRFARYSLAGTGGQCLLAPPDMQDGRFPYVLYHMGGSLMNLLSAVLAGGIAALCHSMGAETAGKSFVIAAAIGAVYALINGIPMRLGTIDNDGYNACATGKNPGALRANWLQLKVNEQMTAGVRLKDMPEAWFAMPADEEMKNGMTAVVGVFACNRLMDEKRFAEADREMERLLSMDTGIVGLHRSLMKGDRIFCELLGEGRKERIDKLRDKEQRKVAKAMKKFPAVLRTEYAYALLEEKDGEKAGKIREEFEKMAEKYPYPCDIEAERELMETADSCSREG</sequence>
<evidence type="ECO:0000313" key="1">
    <source>
        <dbReference type="EMBL" id="TGX97235.1"/>
    </source>
</evidence>
<accession>A0AC61QWJ6</accession>
<evidence type="ECO:0000313" key="2">
    <source>
        <dbReference type="Proteomes" id="UP000307720"/>
    </source>
</evidence>
<dbReference type="Proteomes" id="UP000307720">
    <property type="component" value="Unassembled WGS sequence"/>
</dbReference>
<proteinExistence type="predicted"/>
<dbReference type="EMBL" id="SRZB01000035">
    <property type="protein sequence ID" value="TGX97235.1"/>
    <property type="molecule type" value="Genomic_DNA"/>
</dbReference>
<protein>
    <submittedName>
        <fullName evidence="1">Uncharacterized protein</fullName>
    </submittedName>
</protein>
<comment type="caution">
    <text evidence="1">The sequence shown here is derived from an EMBL/GenBank/DDBJ whole genome shotgun (WGS) entry which is preliminary data.</text>
</comment>
<keyword evidence="2" id="KW-1185">Reference proteome</keyword>
<name>A0AC61QWJ6_9FIRM</name>
<gene>
    <name evidence="1" type="ORF">E5357_13210</name>
</gene>
<organism evidence="1 2">
    <name type="scientific">Hominisplanchenecus murintestinalis</name>
    <dbReference type="NCBI Taxonomy" id="2941517"/>
    <lineage>
        <taxon>Bacteria</taxon>
        <taxon>Bacillati</taxon>
        <taxon>Bacillota</taxon>
        <taxon>Clostridia</taxon>
        <taxon>Lachnospirales</taxon>
        <taxon>Lachnospiraceae</taxon>
        <taxon>Hominisplanchenecus</taxon>
    </lineage>
</organism>
<reference evidence="1" key="1">
    <citation type="submission" date="2019-04" db="EMBL/GenBank/DDBJ databases">
        <title>Microbes associate with the intestines of laboratory mice.</title>
        <authorList>
            <person name="Navarre W."/>
            <person name="Wong E."/>
            <person name="Huang K."/>
            <person name="Tropini C."/>
            <person name="Ng K."/>
            <person name="Yu B."/>
        </authorList>
    </citation>
    <scope>NUCLEOTIDE SEQUENCE</scope>
    <source>
        <strain evidence="1">NM72_1-8</strain>
    </source>
</reference>